<dbReference type="OMA" id="MYYLEDT"/>
<evidence type="ECO:0000313" key="2">
    <source>
        <dbReference type="EMBL" id="EFN83222.1"/>
    </source>
</evidence>
<name>E2BM96_HARSA</name>
<keyword evidence="1" id="KW-1133">Transmembrane helix</keyword>
<reference evidence="2 3" key="1">
    <citation type="journal article" date="2010" name="Science">
        <title>Genomic comparison of the ants Camponotus floridanus and Harpegnathos saltator.</title>
        <authorList>
            <person name="Bonasio R."/>
            <person name="Zhang G."/>
            <person name="Ye C."/>
            <person name="Mutti N.S."/>
            <person name="Fang X."/>
            <person name="Qin N."/>
            <person name="Donahue G."/>
            <person name="Yang P."/>
            <person name="Li Q."/>
            <person name="Li C."/>
            <person name="Zhang P."/>
            <person name="Huang Z."/>
            <person name="Berger S.L."/>
            <person name="Reinberg D."/>
            <person name="Wang J."/>
            <person name="Liebig J."/>
        </authorList>
    </citation>
    <scope>NUCLEOTIDE SEQUENCE [LARGE SCALE GENOMIC DNA]</scope>
    <source>
        <strain evidence="2 3">R22 G/1</strain>
    </source>
</reference>
<dbReference type="OrthoDB" id="7596797at2759"/>
<keyword evidence="3" id="KW-1185">Reference proteome</keyword>
<organism evidence="3">
    <name type="scientific">Harpegnathos saltator</name>
    <name type="common">Jerdon's jumping ant</name>
    <dbReference type="NCBI Taxonomy" id="610380"/>
    <lineage>
        <taxon>Eukaryota</taxon>
        <taxon>Metazoa</taxon>
        <taxon>Ecdysozoa</taxon>
        <taxon>Arthropoda</taxon>
        <taxon>Hexapoda</taxon>
        <taxon>Insecta</taxon>
        <taxon>Pterygota</taxon>
        <taxon>Neoptera</taxon>
        <taxon>Endopterygota</taxon>
        <taxon>Hymenoptera</taxon>
        <taxon>Apocrita</taxon>
        <taxon>Aculeata</taxon>
        <taxon>Formicoidea</taxon>
        <taxon>Formicidae</taxon>
        <taxon>Ponerinae</taxon>
        <taxon>Ponerini</taxon>
        <taxon>Harpegnathos</taxon>
    </lineage>
</organism>
<keyword evidence="1" id="KW-0812">Transmembrane</keyword>
<proteinExistence type="predicted"/>
<evidence type="ECO:0000313" key="3">
    <source>
        <dbReference type="Proteomes" id="UP000008237"/>
    </source>
</evidence>
<evidence type="ECO:0000256" key="1">
    <source>
        <dbReference type="SAM" id="Phobius"/>
    </source>
</evidence>
<protein>
    <submittedName>
        <fullName evidence="2">Uncharacterized protein</fullName>
    </submittedName>
</protein>
<dbReference type="EMBL" id="GL449158">
    <property type="protein sequence ID" value="EFN83222.1"/>
    <property type="molecule type" value="Genomic_DNA"/>
</dbReference>
<feature type="transmembrane region" description="Helical" evidence="1">
    <location>
        <begin position="125"/>
        <end position="148"/>
    </location>
</feature>
<sequence>MTFLSRQKELQASFYTHLTRESSKADSLPNTKVLLRHVKSVHDSATQILNEFGTTDTVIGDATAEIMITTLGKIPNEMYYLEDTTLSGKATKLHTVLNNYNLSVGITLVPTETDKSDGYTGRSTLLLILLSLLLIILLLCCITACIIAKSRSRHSFFTKSDIECSPGCSGVNVPLLGLEKTSDTTTKTSSIKN</sequence>
<dbReference type="InParanoid" id="E2BM96"/>
<gene>
    <name evidence="2" type="ORF">EAI_06013</name>
</gene>
<dbReference type="Proteomes" id="UP000008237">
    <property type="component" value="Unassembled WGS sequence"/>
</dbReference>
<accession>E2BM96</accession>
<keyword evidence="1" id="KW-0472">Membrane</keyword>
<dbReference type="AlphaFoldDB" id="E2BM96"/>